<dbReference type="PANTHER" id="PTHR30146:SF109">
    <property type="entry name" value="HTH-TYPE TRANSCRIPTIONAL REGULATOR GALS"/>
    <property type="match status" value="1"/>
</dbReference>
<keyword evidence="2" id="KW-0238">DNA-binding</keyword>
<name>A0A1H5XYL4_9BACT</name>
<evidence type="ECO:0000259" key="4">
    <source>
        <dbReference type="PROSITE" id="PS50932"/>
    </source>
</evidence>
<evidence type="ECO:0000256" key="2">
    <source>
        <dbReference type="ARBA" id="ARBA00023125"/>
    </source>
</evidence>
<dbReference type="SUPFAM" id="SSF47413">
    <property type="entry name" value="lambda repressor-like DNA-binding domains"/>
    <property type="match status" value="1"/>
</dbReference>
<keyword evidence="3" id="KW-0804">Transcription</keyword>
<dbReference type="RefSeq" id="WP_103932947.1">
    <property type="nucleotide sequence ID" value="NZ_FNVA01000003.1"/>
</dbReference>
<dbReference type="Pfam" id="PF00356">
    <property type="entry name" value="LacI"/>
    <property type="match status" value="1"/>
</dbReference>
<sequence length="353" mass="38089">MAVKMKDIADDLGISLVTVSKALRNHPDISLKTRERVAARVQELGYRPNLAARSLVTGRSMLVGFVVPDLMHPFFADVAKGLSAVLREKGYFVIISSSEEDPELECKEIEHMMAHRLDALVVASSQSSAEALAPIQQSGTPLILLDRYFDNFEAHFVGSDDYNAGKIATEHLIEIGCKRIAHIQGPDTSPGSRRLKGFLDTMRKHGLEVPPEYIIKAGSGDVEGDEHGIQALRTLQSLKRPPDGIFCFNDVIASGVILEAVAQGIDVPKTLAVIGCGNLHSNRLIRVPLSSVDQRSNEIGRRAAKLILDIVQAPEGTKPAGTKRVVLQGGLVVRASTDRGGISSRPGKKIGKG</sequence>
<dbReference type="Proteomes" id="UP000236728">
    <property type="component" value="Unassembled WGS sequence"/>
</dbReference>
<accession>A0A1H5XYL4</accession>
<dbReference type="CDD" id="cd01392">
    <property type="entry name" value="HTH_LacI"/>
    <property type="match status" value="1"/>
</dbReference>
<dbReference type="OrthoDB" id="9784962at2"/>
<dbReference type="InterPro" id="IPR010982">
    <property type="entry name" value="Lambda_DNA-bd_dom_sf"/>
</dbReference>
<organism evidence="5 6">
    <name type="scientific">Bryocella elongata</name>
    <dbReference type="NCBI Taxonomy" id="863522"/>
    <lineage>
        <taxon>Bacteria</taxon>
        <taxon>Pseudomonadati</taxon>
        <taxon>Acidobacteriota</taxon>
        <taxon>Terriglobia</taxon>
        <taxon>Terriglobales</taxon>
        <taxon>Acidobacteriaceae</taxon>
        <taxon>Bryocella</taxon>
    </lineage>
</organism>
<dbReference type="PROSITE" id="PS50932">
    <property type="entry name" value="HTH_LACI_2"/>
    <property type="match status" value="1"/>
</dbReference>
<feature type="domain" description="HTH lacI-type" evidence="4">
    <location>
        <begin position="3"/>
        <end position="57"/>
    </location>
</feature>
<dbReference type="SUPFAM" id="SSF53822">
    <property type="entry name" value="Periplasmic binding protein-like I"/>
    <property type="match status" value="1"/>
</dbReference>
<keyword evidence="1" id="KW-0805">Transcription regulation</keyword>
<dbReference type="PANTHER" id="PTHR30146">
    <property type="entry name" value="LACI-RELATED TRANSCRIPTIONAL REPRESSOR"/>
    <property type="match status" value="1"/>
</dbReference>
<dbReference type="Pfam" id="PF00532">
    <property type="entry name" value="Peripla_BP_1"/>
    <property type="match status" value="1"/>
</dbReference>
<reference evidence="5 6" key="1">
    <citation type="submission" date="2016-10" db="EMBL/GenBank/DDBJ databases">
        <authorList>
            <person name="de Groot N.N."/>
        </authorList>
    </citation>
    <scope>NUCLEOTIDE SEQUENCE [LARGE SCALE GENOMIC DNA]</scope>
    <source>
        <strain evidence="5 6">DSM 22489</strain>
    </source>
</reference>
<gene>
    <name evidence="5" type="ORF">SAMN05421819_2039</name>
</gene>
<dbReference type="Gene3D" id="3.40.50.2300">
    <property type="match status" value="2"/>
</dbReference>
<dbReference type="InterPro" id="IPR001761">
    <property type="entry name" value="Peripla_BP/Lac1_sug-bd_dom"/>
</dbReference>
<evidence type="ECO:0000256" key="1">
    <source>
        <dbReference type="ARBA" id="ARBA00023015"/>
    </source>
</evidence>
<dbReference type="GO" id="GO:0003700">
    <property type="term" value="F:DNA-binding transcription factor activity"/>
    <property type="evidence" value="ECO:0007669"/>
    <property type="project" value="TreeGrafter"/>
</dbReference>
<dbReference type="GO" id="GO:0000976">
    <property type="term" value="F:transcription cis-regulatory region binding"/>
    <property type="evidence" value="ECO:0007669"/>
    <property type="project" value="TreeGrafter"/>
</dbReference>
<evidence type="ECO:0000256" key="3">
    <source>
        <dbReference type="ARBA" id="ARBA00023163"/>
    </source>
</evidence>
<dbReference type="EMBL" id="FNVA01000003">
    <property type="protein sequence ID" value="SEG16864.1"/>
    <property type="molecule type" value="Genomic_DNA"/>
</dbReference>
<dbReference type="Gene3D" id="1.10.260.40">
    <property type="entry name" value="lambda repressor-like DNA-binding domains"/>
    <property type="match status" value="1"/>
</dbReference>
<keyword evidence="6" id="KW-1185">Reference proteome</keyword>
<dbReference type="InterPro" id="IPR028082">
    <property type="entry name" value="Peripla_BP_I"/>
</dbReference>
<dbReference type="AlphaFoldDB" id="A0A1H5XYL4"/>
<dbReference type="SMART" id="SM00354">
    <property type="entry name" value="HTH_LACI"/>
    <property type="match status" value="1"/>
</dbReference>
<protein>
    <submittedName>
        <fullName evidence="5">Transcriptional regulator, LacI family</fullName>
    </submittedName>
</protein>
<evidence type="ECO:0000313" key="6">
    <source>
        <dbReference type="Proteomes" id="UP000236728"/>
    </source>
</evidence>
<evidence type="ECO:0000313" key="5">
    <source>
        <dbReference type="EMBL" id="SEG16864.1"/>
    </source>
</evidence>
<dbReference type="InterPro" id="IPR000843">
    <property type="entry name" value="HTH_LacI"/>
</dbReference>
<proteinExistence type="predicted"/>
<dbReference type="CDD" id="cd06267">
    <property type="entry name" value="PBP1_LacI_sugar_binding-like"/>
    <property type="match status" value="1"/>
</dbReference>